<evidence type="ECO:0000256" key="1">
    <source>
        <dbReference type="PROSITE-ProRule" id="PRU00409"/>
    </source>
</evidence>
<dbReference type="EMBL" id="JBHULM010000009">
    <property type="protein sequence ID" value="MFD2542024.1"/>
    <property type="molecule type" value="Genomic_DNA"/>
</dbReference>
<name>A0ABW5JZH6_9FLAO</name>
<evidence type="ECO:0000313" key="3">
    <source>
        <dbReference type="EMBL" id="MFD2542024.1"/>
    </source>
</evidence>
<protein>
    <submittedName>
        <fullName evidence="3">ATP-grasp domain-containing protein</fullName>
    </submittedName>
</protein>
<comment type="caution">
    <text evidence="3">The sequence shown here is derived from an EMBL/GenBank/DDBJ whole genome shotgun (WGS) entry which is preliminary data.</text>
</comment>
<dbReference type="SUPFAM" id="SSF56059">
    <property type="entry name" value="Glutathione synthetase ATP-binding domain-like"/>
    <property type="match status" value="1"/>
</dbReference>
<organism evidence="3 4">
    <name type="scientific">Lacinutrix gracilariae</name>
    <dbReference type="NCBI Taxonomy" id="1747198"/>
    <lineage>
        <taxon>Bacteria</taxon>
        <taxon>Pseudomonadati</taxon>
        <taxon>Bacteroidota</taxon>
        <taxon>Flavobacteriia</taxon>
        <taxon>Flavobacteriales</taxon>
        <taxon>Flavobacteriaceae</taxon>
        <taxon>Lacinutrix</taxon>
    </lineage>
</organism>
<proteinExistence type="predicted"/>
<dbReference type="RefSeq" id="WP_379902363.1">
    <property type="nucleotide sequence ID" value="NZ_JBHULM010000009.1"/>
</dbReference>
<evidence type="ECO:0000259" key="2">
    <source>
        <dbReference type="PROSITE" id="PS50975"/>
    </source>
</evidence>
<keyword evidence="1" id="KW-0547">Nucleotide-binding</keyword>
<reference evidence="4" key="1">
    <citation type="journal article" date="2019" name="Int. J. Syst. Evol. Microbiol.">
        <title>The Global Catalogue of Microorganisms (GCM) 10K type strain sequencing project: providing services to taxonomists for standard genome sequencing and annotation.</title>
        <authorList>
            <consortium name="The Broad Institute Genomics Platform"/>
            <consortium name="The Broad Institute Genome Sequencing Center for Infectious Disease"/>
            <person name="Wu L."/>
            <person name="Ma J."/>
        </authorList>
    </citation>
    <scope>NUCLEOTIDE SEQUENCE [LARGE SCALE GENOMIC DNA]</scope>
    <source>
        <strain evidence="4">KCTC 42808</strain>
    </source>
</reference>
<dbReference type="Gene3D" id="3.40.50.20">
    <property type="match status" value="1"/>
</dbReference>
<keyword evidence="4" id="KW-1185">Reference proteome</keyword>
<dbReference type="Proteomes" id="UP001597467">
    <property type="component" value="Unassembled WGS sequence"/>
</dbReference>
<feature type="domain" description="ATP-grasp" evidence="2">
    <location>
        <begin position="107"/>
        <end position="284"/>
    </location>
</feature>
<dbReference type="InterPro" id="IPR011761">
    <property type="entry name" value="ATP-grasp"/>
</dbReference>
<dbReference type="Gene3D" id="3.30.470.20">
    <property type="entry name" value="ATP-grasp fold, B domain"/>
    <property type="match status" value="1"/>
</dbReference>
<dbReference type="Pfam" id="PF15632">
    <property type="entry name" value="ATPgrasp_Ter"/>
    <property type="match status" value="1"/>
</dbReference>
<keyword evidence="1" id="KW-0067">ATP-binding</keyword>
<sequence length="425" mass="49061">MKNLNVLVFPCGSEIGLEIHRSLKFSNHVNLIGASSVQDHGRMMYETYIGGLPFYSEKGFLEVLNSIVEQYEIDAIYPAMDSVISFLSKNKFELNCNLITPEADTTELCLSKTKTYQFYHKLIKTPTVYSKLNDIRSFPVFMKPDIGYGSRGAKKIHSISEGEEHLKLFPTSIILEYLPGNEYTVDCFTNRHGELLFAGARERKRIQNGISVQTVPVQDEDSFLKIAEKINKTLKFRGAWFFQVKENINQELVLLEIASRLAGSSSLYRNLGINFALLSIYDAFNIDVKIFCNNYNIELDRALTNRYRIDIKYNSAYIDFDDCLLIKGKINIDLVKFIYQLINEQKLVVLITKHKNNIIETLKEYKLLQLFDEIIHLEATDKKYNYIPDKDVIFIDDSYAERYEVHKNLSIPVFAPDNIEALMHI</sequence>
<evidence type="ECO:0000313" key="4">
    <source>
        <dbReference type="Proteomes" id="UP001597467"/>
    </source>
</evidence>
<gene>
    <name evidence="3" type="ORF">ACFSSB_06790</name>
</gene>
<accession>A0ABW5JZH6</accession>
<dbReference type="PROSITE" id="PS50975">
    <property type="entry name" value="ATP_GRASP"/>
    <property type="match status" value="1"/>
</dbReference>